<feature type="region of interest" description="Disordered" evidence="3">
    <location>
        <begin position="1"/>
        <end position="41"/>
    </location>
</feature>
<evidence type="ECO:0000313" key="5">
    <source>
        <dbReference type="EMBL" id="TKV58614.1"/>
    </source>
</evidence>
<name>A0A4U6QEG2_9ACTN</name>
<protein>
    <submittedName>
        <fullName evidence="5">Helix-turn-helix domain-containing protein</fullName>
    </submittedName>
</protein>
<dbReference type="GO" id="GO:0003700">
    <property type="term" value="F:DNA-binding transcription factor activity"/>
    <property type="evidence" value="ECO:0007669"/>
    <property type="project" value="TreeGrafter"/>
</dbReference>
<evidence type="ECO:0000256" key="3">
    <source>
        <dbReference type="SAM" id="MobiDB-lite"/>
    </source>
</evidence>
<dbReference type="SUPFAM" id="SSF47413">
    <property type="entry name" value="lambda repressor-like DNA-binding domains"/>
    <property type="match status" value="1"/>
</dbReference>
<proteinExistence type="inferred from homology"/>
<gene>
    <name evidence="5" type="ORF">FDO65_13855</name>
</gene>
<keyword evidence="6" id="KW-1185">Reference proteome</keyword>
<dbReference type="PROSITE" id="PS50943">
    <property type="entry name" value="HTH_CROC1"/>
    <property type="match status" value="1"/>
</dbReference>
<dbReference type="OrthoDB" id="9810578at2"/>
<keyword evidence="2" id="KW-0238">DNA-binding</keyword>
<evidence type="ECO:0000313" key="6">
    <source>
        <dbReference type="Proteomes" id="UP000306985"/>
    </source>
</evidence>
<dbReference type="Pfam" id="PF13560">
    <property type="entry name" value="HTH_31"/>
    <property type="match status" value="1"/>
</dbReference>
<dbReference type="InterPro" id="IPR010982">
    <property type="entry name" value="Lambda_DNA-bd_dom_sf"/>
</dbReference>
<dbReference type="InterPro" id="IPR050807">
    <property type="entry name" value="TransReg_Diox_bact_type"/>
</dbReference>
<dbReference type="AlphaFoldDB" id="A0A4U6QEG2"/>
<dbReference type="RefSeq" id="WP_137450275.1">
    <property type="nucleotide sequence ID" value="NZ_SZZH01000003.1"/>
</dbReference>
<dbReference type="Pfam" id="PF06114">
    <property type="entry name" value="Peptidase_M78"/>
    <property type="match status" value="1"/>
</dbReference>
<dbReference type="Proteomes" id="UP000306985">
    <property type="component" value="Unassembled WGS sequence"/>
</dbReference>
<feature type="domain" description="HTH cro/C1-type" evidence="4">
    <location>
        <begin position="44"/>
        <end position="98"/>
    </location>
</feature>
<dbReference type="InterPro" id="IPR010359">
    <property type="entry name" value="IrrE_HExxH"/>
</dbReference>
<comment type="similarity">
    <text evidence="1">Belongs to the short-chain fatty acyl-CoA assimilation regulator (ScfR) family.</text>
</comment>
<dbReference type="SMART" id="SM00530">
    <property type="entry name" value="HTH_XRE"/>
    <property type="match status" value="1"/>
</dbReference>
<comment type="caution">
    <text evidence="5">The sequence shown here is derived from an EMBL/GenBank/DDBJ whole genome shotgun (WGS) entry which is preliminary data.</text>
</comment>
<evidence type="ECO:0000256" key="2">
    <source>
        <dbReference type="ARBA" id="ARBA00023125"/>
    </source>
</evidence>
<feature type="compositionally biased region" description="Gly residues" evidence="3">
    <location>
        <begin position="24"/>
        <end position="35"/>
    </location>
</feature>
<dbReference type="GO" id="GO:0003677">
    <property type="term" value="F:DNA binding"/>
    <property type="evidence" value="ECO:0007669"/>
    <property type="project" value="UniProtKB-KW"/>
</dbReference>
<dbReference type="Gene3D" id="1.10.260.40">
    <property type="entry name" value="lambda repressor-like DNA-binding domains"/>
    <property type="match status" value="1"/>
</dbReference>
<dbReference type="GO" id="GO:0005829">
    <property type="term" value="C:cytosol"/>
    <property type="evidence" value="ECO:0007669"/>
    <property type="project" value="TreeGrafter"/>
</dbReference>
<reference evidence="5 6" key="1">
    <citation type="submission" date="2019-05" db="EMBL/GenBank/DDBJ databases">
        <title>Nakamurella sp. N5BH11, whole genome shotgun sequence.</title>
        <authorList>
            <person name="Tuo L."/>
        </authorList>
    </citation>
    <scope>NUCLEOTIDE SEQUENCE [LARGE SCALE GENOMIC DNA]</scope>
    <source>
        <strain evidence="5 6">N5BH11</strain>
    </source>
</reference>
<dbReference type="EMBL" id="SZZH01000003">
    <property type="protein sequence ID" value="TKV58614.1"/>
    <property type="molecule type" value="Genomic_DNA"/>
</dbReference>
<accession>A0A4U6QEG2</accession>
<sequence>MIESGPRRAVSGGLRQGDVRHATTGGGVETAGGGPDPLTIGRRLRHVRRSQGKTLDDIAALAGISASALSLIENGKREAKLSVLGALAAGLGLGIGDLLAAEPPSRRAALEIELEKAQRADSFRSLGIPAVRTGPRLPMEALEALVGLHQALGKVQAERAATPEHARRANAELRELMRRRDNYFGEIETVSADLLAATRYEGGPITRTVVDRMAAHLGFRLVHTSDLPDSTRTVTDLAHRLIYLPQPDAGQHDSRSLALQALGHVVLGHEVPSDYSEFLRQRVEINYFAASLLIPEKGAMALLRRARAAKDIAIEDLRDAYAVSYETAAHRFTNLATRHLDLPVHFMRISSSGVIYKAYENDGIKFPTDATGAIEGQRVCRYWTARVVFDQPDLSAAYQQYTDTKSGTYWCTAFVDRTPAGLFSVNVGVPYAHVKWMRGRETVERSKSRCPDPDCCSQPPAEIASRWDGLAWPSARAHAHLLAAMPPGVFPGVDQTEVLAFLDRNSPAPTS</sequence>
<evidence type="ECO:0000256" key="1">
    <source>
        <dbReference type="ARBA" id="ARBA00007227"/>
    </source>
</evidence>
<dbReference type="InterPro" id="IPR001387">
    <property type="entry name" value="Cro/C1-type_HTH"/>
</dbReference>
<dbReference type="CDD" id="cd00093">
    <property type="entry name" value="HTH_XRE"/>
    <property type="match status" value="1"/>
</dbReference>
<evidence type="ECO:0000259" key="4">
    <source>
        <dbReference type="PROSITE" id="PS50943"/>
    </source>
</evidence>
<dbReference type="PANTHER" id="PTHR46797:SF1">
    <property type="entry name" value="METHYLPHOSPHONATE SYNTHASE"/>
    <property type="match status" value="1"/>
</dbReference>
<organism evidence="5 6">
    <name type="scientific">Nakamurella flava</name>
    <dbReference type="NCBI Taxonomy" id="2576308"/>
    <lineage>
        <taxon>Bacteria</taxon>
        <taxon>Bacillati</taxon>
        <taxon>Actinomycetota</taxon>
        <taxon>Actinomycetes</taxon>
        <taxon>Nakamurellales</taxon>
        <taxon>Nakamurellaceae</taxon>
        <taxon>Nakamurella</taxon>
    </lineage>
</organism>
<dbReference type="PANTHER" id="PTHR46797">
    <property type="entry name" value="HTH-TYPE TRANSCRIPTIONAL REGULATOR"/>
    <property type="match status" value="1"/>
</dbReference>